<protein>
    <submittedName>
        <fullName evidence="2">Damage-inducible protein CinA</fullName>
    </submittedName>
</protein>
<dbReference type="EMBL" id="PTQZ01000082">
    <property type="protein sequence ID" value="PQA44691.1"/>
    <property type="molecule type" value="Genomic_DNA"/>
</dbReference>
<evidence type="ECO:0000313" key="2">
    <source>
        <dbReference type="EMBL" id="PQA44691.1"/>
    </source>
</evidence>
<sequence>MSHQSQDAAPGNVAGWQAADAFPAGELQAAISALSAAVGAALLARGGQLATAESCTGGGIAEAITRVAGSSRWFGQGWVTYSNAAKTAALGVPAFALKRHGAVSIPVVRYMAVGALERSGADWAVAVSGIAGPDGGSEDKPVGLVWMAWSGPFGTEAEALVFPGDRAEVRARTIHHVLSRLLVLISAGEAPDPVP</sequence>
<dbReference type="AlphaFoldDB" id="A0A2P6ASV8"/>
<organism evidence="2 3">
    <name type="scientific">Amnimonas aquatica</name>
    <dbReference type="NCBI Taxonomy" id="2094561"/>
    <lineage>
        <taxon>Bacteria</taxon>
        <taxon>Pseudomonadati</taxon>
        <taxon>Pseudomonadota</taxon>
        <taxon>Gammaproteobacteria</taxon>
        <taxon>Moraxellales</taxon>
        <taxon>Moraxellaceae</taxon>
        <taxon>Amnimonas</taxon>
    </lineage>
</organism>
<keyword evidence="3" id="KW-1185">Reference proteome</keyword>
<proteinExistence type="predicted"/>
<dbReference type="Pfam" id="PF02464">
    <property type="entry name" value="CinA"/>
    <property type="match status" value="1"/>
</dbReference>
<accession>A0A2P6ASV8</accession>
<dbReference type="Gene3D" id="3.90.950.20">
    <property type="entry name" value="CinA-like"/>
    <property type="match status" value="1"/>
</dbReference>
<name>A0A2P6ASV8_9GAMM</name>
<dbReference type="InterPro" id="IPR008136">
    <property type="entry name" value="CinA_C"/>
</dbReference>
<dbReference type="Proteomes" id="UP000243900">
    <property type="component" value="Unassembled WGS sequence"/>
</dbReference>
<dbReference type="RefSeq" id="WP_105191939.1">
    <property type="nucleotide sequence ID" value="NZ_PTQZ01000082.1"/>
</dbReference>
<comment type="caution">
    <text evidence="2">The sequence shown here is derived from an EMBL/GenBank/DDBJ whole genome shotgun (WGS) entry which is preliminary data.</text>
</comment>
<dbReference type="InterPro" id="IPR036653">
    <property type="entry name" value="CinA-like_C"/>
</dbReference>
<feature type="domain" description="CinA C-terminal" evidence="1">
    <location>
        <begin position="33"/>
        <end position="182"/>
    </location>
</feature>
<gene>
    <name evidence="2" type="ORF">C5O18_04805</name>
</gene>
<dbReference type="NCBIfam" id="TIGR00199">
    <property type="entry name" value="PncC_domain"/>
    <property type="match status" value="1"/>
</dbReference>
<dbReference type="OrthoDB" id="9801454at2"/>
<evidence type="ECO:0000259" key="1">
    <source>
        <dbReference type="Pfam" id="PF02464"/>
    </source>
</evidence>
<evidence type="ECO:0000313" key="3">
    <source>
        <dbReference type="Proteomes" id="UP000243900"/>
    </source>
</evidence>
<dbReference type="SUPFAM" id="SSF142433">
    <property type="entry name" value="CinA-like"/>
    <property type="match status" value="1"/>
</dbReference>
<reference evidence="3" key="1">
    <citation type="submission" date="2018-02" db="EMBL/GenBank/DDBJ databases">
        <title>Genome sequencing of Solimonas sp. HR-BB.</title>
        <authorList>
            <person name="Lee Y."/>
            <person name="Jeon C.O."/>
        </authorList>
    </citation>
    <scope>NUCLEOTIDE SEQUENCE [LARGE SCALE GENOMIC DNA]</scope>
    <source>
        <strain evidence="3">HR-E</strain>
    </source>
</reference>